<organism evidence="2 3">
    <name type="scientific">Caerostris darwini</name>
    <dbReference type="NCBI Taxonomy" id="1538125"/>
    <lineage>
        <taxon>Eukaryota</taxon>
        <taxon>Metazoa</taxon>
        <taxon>Ecdysozoa</taxon>
        <taxon>Arthropoda</taxon>
        <taxon>Chelicerata</taxon>
        <taxon>Arachnida</taxon>
        <taxon>Araneae</taxon>
        <taxon>Araneomorphae</taxon>
        <taxon>Entelegynae</taxon>
        <taxon>Araneoidea</taxon>
        <taxon>Araneidae</taxon>
        <taxon>Caerostris</taxon>
    </lineage>
</organism>
<evidence type="ECO:0000313" key="2">
    <source>
        <dbReference type="EMBL" id="GIY34465.1"/>
    </source>
</evidence>
<dbReference type="Proteomes" id="UP001054837">
    <property type="component" value="Unassembled WGS sequence"/>
</dbReference>
<name>A0AAV4SL08_9ARAC</name>
<dbReference type="AlphaFoldDB" id="A0AAV4SL08"/>
<comment type="caution">
    <text evidence="2">The sequence shown here is derived from an EMBL/GenBank/DDBJ whole genome shotgun (WGS) entry which is preliminary data.</text>
</comment>
<sequence length="101" mass="12042">MEASIPAEDFASVKQQHVRPPHPHPLPQYTLLSMFLHDWSTRSFDWRLIFPASLESRSNFEAYSLEEDIMEQCKFNLNESLCALKAKLRKVVHKRIKWRRM</sequence>
<protein>
    <submittedName>
        <fullName evidence="2">Uncharacterized protein</fullName>
    </submittedName>
</protein>
<proteinExistence type="predicted"/>
<keyword evidence="3" id="KW-1185">Reference proteome</keyword>
<dbReference type="EMBL" id="BPLQ01008070">
    <property type="protein sequence ID" value="GIY34465.1"/>
    <property type="molecule type" value="Genomic_DNA"/>
</dbReference>
<evidence type="ECO:0000313" key="3">
    <source>
        <dbReference type="Proteomes" id="UP001054837"/>
    </source>
</evidence>
<feature type="region of interest" description="Disordered" evidence="1">
    <location>
        <begin position="1"/>
        <end position="21"/>
    </location>
</feature>
<accession>A0AAV4SL08</accession>
<reference evidence="2 3" key="1">
    <citation type="submission" date="2021-06" db="EMBL/GenBank/DDBJ databases">
        <title>Caerostris darwini draft genome.</title>
        <authorList>
            <person name="Kono N."/>
            <person name="Arakawa K."/>
        </authorList>
    </citation>
    <scope>NUCLEOTIDE SEQUENCE [LARGE SCALE GENOMIC DNA]</scope>
</reference>
<evidence type="ECO:0000256" key="1">
    <source>
        <dbReference type="SAM" id="MobiDB-lite"/>
    </source>
</evidence>
<gene>
    <name evidence="2" type="ORF">CDAR_498661</name>
</gene>